<gene>
    <name evidence="2" type="ORF">GMARGA_LOCUS35224</name>
</gene>
<evidence type="ECO:0000313" key="3">
    <source>
        <dbReference type="Proteomes" id="UP000789901"/>
    </source>
</evidence>
<accession>A0ABN7WWB7</accession>
<comment type="caution">
    <text evidence="2">The sequence shown here is derived from an EMBL/GenBank/DDBJ whole genome shotgun (WGS) entry which is preliminary data.</text>
</comment>
<protein>
    <submittedName>
        <fullName evidence="2">17041_t:CDS:1</fullName>
    </submittedName>
</protein>
<sequence length="82" mass="9914">MGEKCKYCLNFYKDGIWYNVNTFLKTLNSEKYEKDLNENNNQDDDNDQNDTMNNSEDRGNNRLNMEKDMELDLQNRFDEINE</sequence>
<dbReference type="EMBL" id="CAJVQB010064561">
    <property type="protein sequence ID" value="CAG8841055.1"/>
    <property type="molecule type" value="Genomic_DNA"/>
</dbReference>
<dbReference type="Proteomes" id="UP000789901">
    <property type="component" value="Unassembled WGS sequence"/>
</dbReference>
<evidence type="ECO:0000313" key="2">
    <source>
        <dbReference type="EMBL" id="CAG8841055.1"/>
    </source>
</evidence>
<feature type="region of interest" description="Disordered" evidence="1">
    <location>
        <begin position="34"/>
        <end position="82"/>
    </location>
</feature>
<evidence type="ECO:0000256" key="1">
    <source>
        <dbReference type="SAM" id="MobiDB-lite"/>
    </source>
</evidence>
<reference evidence="2 3" key="1">
    <citation type="submission" date="2021-06" db="EMBL/GenBank/DDBJ databases">
        <authorList>
            <person name="Kallberg Y."/>
            <person name="Tangrot J."/>
            <person name="Rosling A."/>
        </authorList>
    </citation>
    <scope>NUCLEOTIDE SEQUENCE [LARGE SCALE GENOMIC DNA]</scope>
    <source>
        <strain evidence="2 3">120-4 pot B 10/14</strain>
    </source>
</reference>
<feature type="compositionally biased region" description="Basic and acidic residues" evidence="1">
    <location>
        <begin position="55"/>
        <end position="82"/>
    </location>
</feature>
<proteinExistence type="predicted"/>
<feature type="non-terminal residue" evidence="2">
    <location>
        <position position="82"/>
    </location>
</feature>
<keyword evidence="3" id="KW-1185">Reference proteome</keyword>
<organism evidence="2 3">
    <name type="scientific">Gigaspora margarita</name>
    <dbReference type="NCBI Taxonomy" id="4874"/>
    <lineage>
        <taxon>Eukaryota</taxon>
        <taxon>Fungi</taxon>
        <taxon>Fungi incertae sedis</taxon>
        <taxon>Mucoromycota</taxon>
        <taxon>Glomeromycotina</taxon>
        <taxon>Glomeromycetes</taxon>
        <taxon>Diversisporales</taxon>
        <taxon>Gigasporaceae</taxon>
        <taxon>Gigaspora</taxon>
    </lineage>
</organism>
<name>A0ABN7WWB7_GIGMA</name>